<sequence length="228" mass="24637">MKLLAFLLCVAALAGAGSALAEESEAPAKPQIDMRGSWIGTINRLSQRFSITQQVDGKLTGFGDYGLYSWGLDGVLKGRKVTMAWPYNEVKYTVALTGKVDRKGRKIIEGLWEDTNGVSGTWVGARSGGTDSLVIRGKVSKARRGGATVTLAMREAGVVSAVQQVKPDEQGKYEFYLDGPGAYQVEGSLGYCVAQSSPCERQSALFELVDSGKRTERVETLNFVQEAR</sequence>
<dbReference type="Proteomes" id="UP000825701">
    <property type="component" value="Chromosome"/>
</dbReference>
<reference evidence="2" key="1">
    <citation type="submission" date="2021-08" db="EMBL/GenBank/DDBJ databases">
        <authorList>
            <person name="Zhang H."/>
            <person name="Xu M."/>
            <person name="Yu Z."/>
            <person name="Yang L."/>
            <person name="Cai Y."/>
        </authorList>
    </citation>
    <scope>NUCLEOTIDE SEQUENCE</scope>
    <source>
        <strain evidence="2">CHL1</strain>
    </source>
</reference>
<dbReference type="KEGG" id="cmet:K6K41_05460"/>
<accession>A0A9E6UP60</accession>
<feature type="signal peptide" evidence="1">
    <location>
        <begin position="1"/>
        <end position="21"/>
    </location>
</feature>
<dbReference type="EMBL" id="CP081869">
    <property type="protein sequence ID" value="QZO01039.1"/>
    <property type="molecule type" value="Genomic_DNA"/>
</dbReference>
<keyword evidence="1" id="KW-0732">Signal</keyword>
<name>A0A9E6UP60_9HYPH</name>
<organism evidence="2 3">
    <name type="scientific">Chenggangzhangella methanolivorans</name>
    <dbReference type="NCBI Taxonomy" id="1437009"/>
    <lineage>
        <taxon>Bacteria</taxon>
        <taxon>Pseudomonadati</taxon>
        <taxon>Pseudomonadota</taxon>
        <taxon>Alphaproteobacteria</taxon>
        <taxon>Hyphomicrobiales</taxon>
        <taxon>Methylopilaceae</taxon>
        <taxon>Chenggangzhangella</taxon>
    </lineage>
</organism>
<evidence type="ECO:0008006" key="4">
    <source>
        <dbReference type="Google" id="ProtNLM"/>
    </source>
</evidence>
<dbReference type="AlphaFoldDB" id="A0A9E6UP60"/>
<proteinExistence type="predicted"/>
<keyword evidence="3" id="KW-1185">Reference proteome</keyword>
<evidence type="ECO:0000313" key="2">
    <source>
        <dbReference type="EMBL" id="QZO01039.1"/>
    </source>
</evidence>
<evidence type="ECO:0000313" key="3">
    <source>
        <dbReference type="Proteomes" id="UP000825701"/>
    </source>
</evidence>
<dbReference type="RefSeq" id="WP_261404261.1">
    <property type="nucleotide sequence ID" value="NZ_CP081869.1"/>
</dbReference>
<feature type="chain" id="PRO_5039569314" description="Carboxypeptidase regulatory-like domain-containing protein" evidence="1">
    <location>
        <begin position="22"/>
        <end position="228"/>
    </location>
</feature>
<protein>
    <recommendedName>
        <fullName evidence="4">Carboxypeptidase regulatory-like domain-containing protein</fullName>
    </recommendedName>
</protein>
<evidence type="ECO:0000256" key="1">
    <source>
        <dbReference type="SAM" id="SignalP"/>
    </source>
</evidence>
<gene>
    <name evidence="2" type="ORF">K6K41_05460</name>
</gene>